<dbReference type="SUPFAM" id="SSF53649">
    <property type="entry name" value="Alkaline phosphatase-like"/>
    <property type="match status" value="1"/>
</dbReference>
<evidence type="ECO:0008006" key="3">
    <source>
        <dbReference type="Google" id="ProtNLM"/>
    </source>
</evidence>
<gene>
    <name evidence="1" type="ORF">Pmgp_02423</name>
</gene>
<dbReference type="InterPro" id="IPR017850">
    <property type="entry name" value="Alkaline_phosphatase_core_sf"/>
</dbReference>
<dbReference type="RefSeq" id="WP_134214247.1">
    <property type="nucleotide sequence ID" value="NZ_QFFZ01000028.1"/>
</dbReference>
<organism evidence="1 2">
    <name type="scientific">Pelotomaculum propionicicum</name>
    <dbReference type="NCBI Taxonomy" id="258475"/>
    <lineage>
        <taxon>Bacteria</taxon>
        <taxon>Bacillati</taxon>
        <taxon>Bacillota</taxon>
        <taxon>Clostridia</taxon>
        <taxon>Eubacteriales</taxon>
        <taxon>Desulfotomaculaceae</taxon>
        <taxon>Pelotomaculum</taxon>
    </lineage>
</organism>
<reference evidence="1 2" key="1">
    <citation type="journal article" date="2018" name="Environ. Microbiol.">
        <title>Novel energy conservation strategies and behaviour of Pelotomaculum schinkii driving syntrophic propionate catabolism.</title>
        <authorList>
            <person name="Hidalgo-Ahumada C.A.P."/>
            <person name="Nobu M.K."/>
            <person name="Narihiro T."/>
            <person name="Tamaki H."/>
            <person name="Liu W.T."/>
            <person name="Kamagata Y."/>
            <person name="Stams A.J.M."/>
            <person name="Imachi H."/>
            <person name="Sousa D.Z."/>
        </authorList>
    </citation>
    <scope>NUCLEOTIDE SEQUENCE [LARGE SCALE GENOMIC DNA]</scope>
    <source>
        <strain evidence="1 2">MGP</strain>
    </source>
</reference>
<dbReference type="Pfam" id="PF01663">
    <property type="entry name" value="Phosphodiest"/>
    <property type="match status" value="2"/>
</dbReference>
<comment type="caution">
    <text evidence="1">The sequence shown here is derived from an EMBL/GenBank/DDBJ whole genome shotgun (WGS) entry which is preliminary data.</text>
</comment>
<dbReference type="PANTHER" id="PTHR10151:SF120">
    <property type="entry name" value="BIS(5'-ADENOSYL)-TRIPHOSPHATASE"/>
    <property type="match status" value="1"/>
</dbReference>
<dbReference type="GO" id="GO:0016787">
    <property type="term" value="F:hydrolase activity"/>
    <property type="evidence" value="ECO:0007669"/>
    <property type="project" value="UniProtKB-ARBA"/>
</dbReference>
<sequence length="674" mass="75379">MKRKALSNKIIVLGVDGLEPSLTKKYMDQGKLPNIKKFLERGVAREDLVMLGAHPTVTPPLWTTLSTGAYPETHGVTDFFRQSPEDLDTVVYNLDSRDSKAEPLWNVFASAGKKTLVWHWPGSAWPPTSDNPNLHVVDGTNPVMVNMSVALKDWEKIIYASTEIESVLYQPHAAHKAGAGCIITDLEVDKEGSDVFGAALGKKEFKNIMLTHDDGERAIEKLAFDLVNSPIKEPTGWEHAPAGAKEFTIVTSNGLARRPALILKNENGVYDRVAVYKSKKEAEPYVTIKKNGGFSPIVLEEIKAQEDTFTCTRTYKALEIAPDGSEVKIWMTNALDAECDTMWHPQYLYKDVIENVGYVPSLCNSSNTDPYMLKAAKQPAAERYTKWQADVLNYLIEKENYDVIFSHVHNVDSQGHAYWYYCKTREEELGNDETVYQKFMENVYIDTDRYLGRFMHLLDKGWSIIITSDHGLITPEYESPLLADLNGVNAGVMKELGYTVLKKDEKGNILKEIDWEKTKAVNTRSCFIWINLKGRNKTGIVDPKDKEELERKIIDDLYSYRDPKTGKRVVALAVRNKDAAVFGLSGPETGDIVFFVEEGFNATHGDSLATTVGYADTSVSPIFIAAGTGFKKGVFVDRVIRQVDLAPTMAILGGVRMPAQCEGAPIYQIFDEEI</sequence>
<evidence type="ECO:0000313" key="2">
    <source>
        <dbReference type="Proteomes" id="UP000297597"/>
    </source>
</evidence>
<dbReference type="AlphaFoldDB" id="A0A4Y7RNB2"/>
<dbReference type="InterPro" id="IPR002591">
    <property type="entry name" value="Phosphodiest/P_Trfase"/>
</dbReference>
<dbReference type="Proteomes" id="UP000297597">
    <property type="component" value="Unassembled WGS sequence"/>
</dbReference>
<accession>A0A4Y7RNB2</accession>
<dbReference type="PANTHER" id="PTHR10151">
    <property type="entry name" value="ECTONUCLEOTIDE PYROPHOSPHATASE/PHOSPHODIESTERASE"/>
    <property type="match status" value="1"/>
</dbReference>
<keyword evidence="2" id="KW-1185">Reference proteome</keyword>
<dbReference type="Gene3D" id="3.40.720.10">
    <property type="entry name" value="Alkaline Phosphatase, subunit A"/>
    <property type="match status" value="2"/>
</dbReference>
<evidence type="ECO:0000313" key="1">
    <source>
        <dbReference type="EMBL" id="TEB10321.1"/>
    </source>
</evidence>
<name>A0A4Y7RNB2_9FIRM</name>
<dbReference type="EMBL" id="QFFZ01000028">
    <property type="protein sequence ID" value="TEB10321.1"/>
    <property type="molecule type" value="Genomic_DNA"/>
</dbReference>
<proteinExistence type="predicted"/>
<protein>
    <recommendedName>
        <fullName evidence="3">Nucleotide pyrophosphatase</fullName>
    </recommendedName>
</protein>
<dbReference type="OrthoDB" id="9779418at2"/>